<evidence type="ECO:0000256" key="1">
    <source>
        <dbReference type="SAM" id="MobiDB-lite"/>
    </source>
</evidence>
<reference evidence="2 3" key="1">
    <citation type="journal article" date="2013" name="PLoS Genet.">
        <title>The genome and development-dependent transcriptomes of Pyronema confluens: a window into fungal evolution.</title>
        <authorList>
            <person name="Traeger S."/>
            <person name="Altegoer F."/>
            <person name="Freitag M."/>
            <person name="Gabaldon T."/>
            <person name="Kempken F."/>
            <person name="Kumar A."/>
            <person name="Marcet-Houben M."/>
            <person name="Poggeler S."/>
            <person name="Stajich J.E."/>
            <person name="Nowrousian M."/>
        </authorList>
    </citation>
    <scope>NUCLEOTIDE SEQUENCE [LARGE SCALE GENOMIC DNA]</scope>
    <source>
        <strain evidence="3">CBS 100304</strain>
        <tissue evidence="2">Vegetative mycelium</tissue>
    </source>
</reference>
<dbReference type="AlphaFoldDB" id="U4KX98"/>
<sequence length="339" mass="37683">MLSASPLPSPDRSAKAIDHTSTMSTLPHQNSSHFHLSSKIARSLSPSTHDMALTRLQCQKRKLMNNRRHKQNQGTWFGSSGTTSVLPRIAEESDGSTGTGTIMKRTFRNTSMKGNGIGMQMPPPVIRRRTAMSEIRNIPRSSWVSDDIRNGNRNRQLDVTNVGNGQENRLEAAKQRFIQKHGNRPEGLGLLSGWPNAMGARLDEIENECTTSTGDIGTAGRTSYTYGQTPIYGATERSDKRSAQEVLFDAENRYYGFGIQPEYAPRRPMPRLREATIDPIPEAQDEVDVDGVCKALTDADFSSGAPVEDEWVPKAPVRRRRMPAKVQMIPQGDDENITF</sequence>
<gene>
    <name evidence="2" type="ORF">PCON_06003</name>
</gene>
<keyword evidence="3" id="KW-1185">Reference proteome</keyword>
<feature type="region of interest" description="Disordered" evidence="1">
    <location>
        <begin position="1"/>
        <end position="31"/>
    </location>
</feature>
<dbReference type="OrthoDB" id="10389638at2759"/>
<proteinExistence type="predicted"/>
<evidence type="ECO:0000313" key="3">
    <source>
        <dbReference type="Proteomes" id="UP000018144"/>
    </source>
</evidence>
<evidence type="ECO:0000313" key="2">
    <source>
        <dbReference type="EMBL" id="CCX06416.1"/>
    </source>
</evidence>
<protein>
    <submittedName>
        <fullName evidence="2">Uncharacterized protein</fullName>
    </submittedName>
</protein>
<accession>U4KX98</accession>
<dbReference type="Proteomes" id="UP000018144">
    <property type="component" value="Unassembled WGS sequence"/>
</dbReference>
<dbReference type="EMBL" id="HF935288">
    <property type="protein sequence ID" value="CCX06416.1"/>
    <property type="molecule type" value="Genomic_DNA"/>
</dbReference>
<name>U4KX98_PYROM</name>
<feature type="compositionally biased region" description="Polar residues" evidence="1">
    <location>
        <begin position="19"/>
        <end position="31"/>
    </location>
</feature>
<organism evidence="2 3">
    <name type="scientific">Pyronema omphalodes (strain CBS 100304)</name>
    <name type="common">Pyronema confluens</name>
    <dbReference type="NCBI Taxonomy" id="1076935"/>
    <lineage>
        <taxon>Eukaryota</taxon>
        <taxon>Fungi</taxon>
        <taxon>Dikarya</taxon>
        <taxon>Ascomycota</taxon>
        <taxon>Pezizomycotina</taxon>
        <taxon>Pezizomycetes</taxon>
        <taxon>Pezizales</taxon>
        <taxon>Pyronemataceae</taxon>
        <taxon>Pyronema</taxon>
    </lineage>
</organism>